<protein>
    <submittedName>
        <fullName evidence="1">SAM-dependent methyltransferase</fullName>
    </submittedName>
</protein>
<dbReference type="GO" id="GO:0032259">
    <property type="term" value="P:methylation"/>
    <property type="evidence" value="ECO:0007669"/>
    <property type="project" value="UniProtKB-KW"/>
</dbReference>
<dbReference type="Gene3D" id="3.40.50.150">
    <property type="entry name" value="Vaccinia Virus protein VP39"/>
    <property type="match status" value="1"/>
</dbReference>
<keyword evidence="2" id="KW-1185">Reference proteome</keyword>
<comment type="caution">
    <text evidence="1">The sequence shown here is derived from an EMBL/GenBank/DDBJ whole genome shotgun (WGS) entry which is preliminary data.</text>
</comment>
<dbReference type="PIRSF" id="PIRSF018637">
    <property type="entry name" value="TrmK"/>
    <property type="match status" value="1"/>
</dbReference>
<keyword evidence="1" id="KW-0489">Methyltransferase</keyword>
<dbReference type="InterPro" id="IPR006901">
    <property type="entry name" value="TrmK"/>
</dbReference>
<dbReference type="Proteomes" id="UP000539052">
    <property type="component" value="Unassembled WGS sequence"/>
</dbReference>
<dbReference type="InterPro" id="IPR029063">
    <property type="entry name" value="SAM-dependent_MTases_sf"/>
</dbReference>
<dbReference type="RefSeq" id="WP_170823466.1">
    <property type="nucleotide sequence ID" value="NZ_JAAOXG010000058.1"/>
</dbReference>
<dbReference type="PANTHER" id="PTHR38451:SF1">
    <property type="entry name" value="TRNA (ADENINE(22)-N(1))-METHYLTRANSFERASE"/>
    <property type="match status" value="1"/>
</dbReference>
<dbReference type="SUPFAM" id="SSF53335">
    <property type="entry name" value="S-adenosyl-L-methionine-dependent methyltransferases"/>
    <property type="match status" value="1"/>
</dbReference>
<reference evidence="1 2" key="1">
    <citation type="submission" date="2020-03" db="EMBL/GenBank/DDBJ databases">
        <title>Genome Sequence of industrial isolate, B5A.</title>
        <authorList>
            <person name="Sharma S."/>
            <person name="Patil P.B."/>
            <person name="Korpole S."/>
        </authorList>
    </citation>
    <scope>NUCLEOTIDE SEQUENCE [LARGE SCALE GENOMIC DNA]</scope>
    <source>
        <strain evidence="1 2">PI-S10-B5A</strain>
    </source>
</reference>
<evidence type="ECO:0000313" key="1">
    <source>
        <dbReference type="EMBL" id="NNJ32385.1"/>
    </source>
</evidence>
<sequence>MKLSKRLGMIASFVPGGSRVADIGTDHGYIPIHLVQEGIAKSAIAMDVRKGPLLRAQTHIKEAGLTDLVEVRLSDGLLKLEKNQADCVVIAGMGGELIIHILEEGRHLWDSITYWVLSPHSELYKVRKFLAEHEFSIGRETMIKEDGKYYSVMGVTRDSMVLEDRDQELGYRYGKHLLDSKNPVLKEFLQKEQIQIGEILKGLQSSGTKNAESRIEELELELKWNKEAQDAMQQTD</sequence>
<evidence type="ECO:0000313" key="2">
    <source>
        <dbReference type="Proteomes" id="UP000539052"/>
    </source>
</evidence>
<organism evidence="1 2">
    <name type="scientific">Lacrimispora defluvii</name>
    <dbReference type="NCBI Taxonomy" id="2719233"/>
    <lineage>
        <taxon>Bacteria</taxon>
        <taxon>Bacillati</taxon>
        <taxon>Bacillota</taxon>
        <taxon>Clostridia</taxon>
        <taxon>Lachnospirales</taxon>
        <taxon>Lachnospiraceae</taxon>
        <taxon>Lacrimispora</taxon>
    </lineage>
</organism>
<gene>
    <name evidence="1" type="ORF">G9470_21715</name>
</gene>
<dbReference type="Pfam" id="PF12847">
    <property type="entry name" value="Methyltransf_18"/>
    <property type="match status" value="1"/>
</dbReference>
<dbReference type="EMBL" id="JAAOXG010000058">
    <property type="protein sequence ID" value="NNJ32385.1"/>
    <property type="molecule type" value="Genomic_DNA"/>
</dbReference>
<name>A0ABX1VWI7_9FIRM</name>
<proteinExistence type="predicted"/>
<keyword evidence="1" id="KW-0808">Transferase</keyword>
<accession>A0ABX1VWI7</accession>
<dbReference type="PANTHER" id="PTHR38451">
    <property type="entry name" value="TRNA (ADENINE(22)-N(1))-METHYLTRANSFERASE"/>
    <property type="match status" value="1"/>
</dbReference>
<dbReference type="GO" id="GO:0008168">
    <property type="term" value="F:methyltransferase activity"/>
    <property type="evidence" value="ECO:0007669"/>
    <property type="project" value="UniProtKB-KW"/>
</dbReference>